<dbReference type="CDD" id="cd20070">
    <property type="entry name" value="5TM_YidC_Alb3"/>
    <property type="match status" value="1"/>
</dbReference>
<accession>A0A9D1IJA3</accession>
<dbReference type="Pfam" id="PF02096">
    <property type="entry name" value="60KD_IMP"/>
    <property type="match status" value="1"/>
</dbReference>
<gene>
    <name evidence="13 17" type="primary">yidC</name>
    <name evidence="17" type="ORF">IAD18_02830</name>
</gene>
<dbReference type="NCBIfam" id="NF002356">
    <property type="entry name" value="PRK01318.2-3"/>
    <property type="match status" value="1"/>
</dbReference>
<dbReference type="NCBIfam" id="TIGR03592">
    <property type="entry name" value="yidC_oxa1_cterm"/>
    <property type="match status" value="1"/>
</dbReference>
<dbReference type="Proteomes" id="UP000824076">
    <property type="component" value="Unassembled WGS sequence"/>
</dbReference>
<sequence>MDKNTILGLLLMGLVIIGFTMLNSPDDTTSQASEQKTEKSVAAEKKQEAVVGDSLNATELGRIKTIVAQYGKLEMREGKQVYALDANDVSFALVGDSLSGQVVMDGDMAFSLSSLAAMPDADSRLLHNAAVKKVREAAEKAAKYSDFARFVSGKSDTLRLENSLLSLDLTTKGGMISKAELKNYKAFQKGKEGNCVLFESPYNAYGFAINTDTHRFSTEDFYFTPVQENDSTVLMKLDFGKDVYFGIRYTLPHDSYLVRMEVVQQNMSAVIDSNVSTMDFMWNQKMMRHEKGQSFEERNSGVFYKFSGEDGDVDNLSETGDDEEKTNNHLKWIGFKYQFFSCVFIADTHFIGAAPMTSEIIEKGDADHGGFMKNVSFASSVDYSLDNPKPAAFHIFLGPNEYKLLASYDSISPEEDLHLTRLIPLGWSLFRWINTGIIIPVFNFLGTLDLNYGIIILLLTIFIKIVLFPLTYKSYSSQAKMRVLAPDIKEINDKYPGNENAMKRQQKMMELYNRAGANPMSGCLPLLLQMPILIAMFSFFPSCIDLRGEPFLWAPDLSAPDMILEWDADIPIVNWIFGHHLSLFCLLMTVVNVIYTYLNMQANPSNNQMPAMKWMMYLMPVFFLVFFNEYAAGLSYYYFLSLLITIAQTYAFRFIIKEDKVRAKMAENAKKPRKKSGFMARLEEAQKRQEALLREQQKQRKGGRR</sequence>
<feature type="coiled-coil region" evidence="14">
    <location>
        <begin position="675"/>
        <end position="702"/>
    </location>
</feature>
<keyword evidence="10 13" id="KW-0143">Chaperone</keyword>
<dbReference type="InterPro" id="IPR028053">
    <property type="entry name" value="Membr_insert_YidC_N"/>
</dbReference>
<feature type="transmembrane region" description="Helical" evidence="13">
    <location>
        <begin position="572"/>
        <end position="594"/>
    </location>
</feature>
<dbReference type="InterPro" id="IPR038221">
    <property type="entry name" value="YidC_periplasmic_sf"/>
</dbReference>
<keyword evidence="8 13" id="KW-1133">Transmembrane helix</keyword>
<feature type="transmembrane region" description="Helical" evidence="13">
    <location>
        <begin position="6"/>
        <end position="23"/>
    </location>
</feature>
<keyword evidence="14" id="KW-0175">Coiled coil</keyword>
<dbReference type="Pfam" id="PF14849">
    <property type="entry name" value="YidC_periplas"/>
    <property type="match status" value="1"/>
</dbReference>
<evidence type="ECO:0000256" key="8">
    <source>
        <dbReference type="ARBA" id="ARBA00022989"/>
    </source>
</evidence>
<comment type="subcellular location">
    <subcellularLocation>
        <location evidence="1">Cell inner membrane</location>
        <topology evidence="1">Multi-pass membrane protein</topology>
    </subcellularLocation>
    <subcellularLocation>
        <location evidence="13">Cell membrane</location>
        <topology evidence="13">Multi-pass membrane protein</topology>
    </subcellularLocation>
</comment>
<comment type="subunit">
    <text evidence="13">Interacts with the Sec translocase complex via SecD. Specifically interacts with transmembrane segments of nascent integral membrane proteins during membrane integration.</text>
</comment>
<dbReference type="GO" id="GO:0051205">
    <property type="term" value="P:protein insertion into membrane"/>
    <property type="evidence" value="ECO:0007669"/>
    <property type="project" value="TreeGrafter"/>
</dbReference>
<reference evidence="17" key="1">
    <citation type="submission" date="2020-10" db="EMBL/GenBank/DDBJ databases">
        <authorList>
            <person name="Gilroy R."/>
        </authorList>
    </citation>
    <scope>NUCLEOTIDE SEQUENCE</scope>
    <source>
        <strain evidence="17">17073</strain>
    </source>
</reference>
<evidence type="ECO:0000256" key="12">
    <source>
        <dbReference type="ARBA" id="ARBA00033342"/>
    </source>
</evidence>
<feature type="transmembrane region" description="Helical" evidence="13">
    <location>
        <begin position="614"/>
        <end position="631"/>
    </location>
</feature>
<keyword evidence="6 13" id="KW-0812">Transmembrane</keyword>
<protein>
    <recommendedName>
        <fullName evidence="3 13">Membrane protein insertase YidC</fullName>
    </recommendedName>
    <alternativeName>
        <fullName evidence="12 13">Foldase YidC</fullName>
    </alternativeName>
    <alternativeName>
        <fullName evidence="13">Membrane protein YidC</fullName>
    </alternativeName>
    <alternativeName>
        <fullName evidence="11 13">membrane integrase YidC</fullName>
    </alternativeName>
</protein>
<dbReference type="InterPro" id="IPR028055">
    <property type="entry name" value="YidC/Oxa/ALB_C"/>
</dbReference>
<evidence type="ECO:0000256" key="7">
    <source>
        <dbReference type="ARBA" id="ARBA00022927"/>
    </source>
</evidence>
<evidence type="ECO:0000313" key="17">
    <source>
        <dbReference type="EMBL" id="HIU38585.1"/>
    </source>
</evidence>
<dbReference type="AlphaFoldDB" id="A0A9D1IJA3"/>
<dbReference type="EMBL" id="DVMS01000080">
    <property type="protein sequence ID" value="HIU38585.1"/>
    <property type="molecule type" value="Genomic_DNA"/>
</dbReference>
<comment type="similarity">
    <text evidence="2 13">Belongs to the OXA1/ALB3/YidC family. Type 1 subfamily.</text>
</comment>
<evidence type="ECO:0000259" key="15">
    <source>
        <dbReference type="Pfam" id="PF02096"/>
    </source>
</evidence>
<evidence type="ECO:0000256" key="4">
    <source>
        <dbReference type="ARBA" id="ARBA00022448"/>
    </source>
</evidence>
<feature type="domain" description="Membrane insertase YidC N-terminal" evidence="16">
    <location>
        <begin position="159"/>
        <end position="436"/>
    </location>
</feature>
<dbReference type="InterPro" id="IPR019998">
    <property type="entry name" value="Membr_insert_YidC"/>
</dbReference>
<feature type="transmembrane region" description="Helical" evidence="13">
    <location>
        <begin position="452"/>
        <end position="472"/>
    </location>
</feature>
<evidence type="ECO:0000256" key="3">
    <source>
        <dbReference type="ARBA" id="ARBA00015325"/>
    </source>
</evidence>
<feature type="transmembrane region" description="Helical" evidence="13">
    <location>
        <begin position="517"/>
        <end position="540"/>
    </location>
</feature>
<dbReference type="GO" id="GO:0032977">
    <property type="term" value="F:membrane insertase activity"/>
    <property type="evidence" value="ECO:0007669"/>
    <property type="project" value="InterPro"/>
</dbReference>
<evidence type="ECO:0000256" key="2">
    <source>
        <dbReference type="ARBA" id="ARBA00010527"/>
    </source>
</evidence>
<dbReference type="PANTHER" id="PTHR12428:SF65">
    <property type="entry name" value="CYTOCHROME C OXIDASE ASSEMBLY PROTEIN COX18, MITOCHONDRIAL"/>
    <property type="match status" value="1"/>
</dbReference>
<keyword evidence="4 13" id="KW-0813">Transport</keyword>
<comment type="function">
    <text evidence="13">Required for the insertion and/or proper folding and/or complex formation of integral membrane proteins into the membrane. Involved in integration of membrane proteins that insert both dependently and independently of the Sec translocase complex, as well as at least some lipoproteins. Aids folding of multispanning membrane proteins.</text>
</comment>
<evidence type="ECO:0000256" key="5">
    <source>
        <dbReference type="ARBA" id="ARBA00022475"/>
    </source>
</evidence>
<dbReference type="Gene3D" id="2.70.98.90">
    <property type="match status" value="1"/>
</dbReference>
<feature type="domain" description="Membrane insertase YidC/Oxa/ALB C-terminal" evidence="15">
    <location>
        <begin position="452"/>
        <end position="652"/>
    </location>
</feature>
<keyword evidence="9 13" id="KW-0472">Membrane</keyword>
<feature type="transmembrane region" description="Helical" evidence="13">
    <location>
        <begin position="637"/>
        <end position="656"/>
    </location>
</feature>
<comment type="caution">
    <text evidence="17">The sequence shown here is derived from an EMBL/GenBank/DDBJ whole genome shotgun (WGS) entry which is preliminary data.</text>
</comment>
<evidence type="ECO:0000256" key="10">
    <source>
        <dbReference type="ARBA" id="ARBA00023186"/>
    </source>
</evidence>
<evidence type="ECO:0000259" key="16">
    <source>
        <dbReference type="Pfam" id="PF14849"/>
    </source>
</evidence>
<dbReference type="InterPro" id="IPR001708">
    <property type="entry name" value="YidC/ALB3/OXA1/COX18"/>
</dbReference>
<reference evidence="17" key="2">
    <citation type="journal article" date="2021" name="PeerJ">
        <title>Extensive microbial diversity within the chicken gut microbiome revealed by metagenomics and culture.</title>
        <authorList>
            <person name="Gilroy R."/>
            <person name="Ravi A."/>
            <person name="Getino M."/>
            <person name="Pursley I."/>
            <person name="Horton D.L."/>
            <person name="Alikhan N.F."/>
            <person name="Baker D."/>
            <person name="Gharbi K."/>
            <person name="Hall N."/>
            <person name="Watson M."/>
            <person name="Adriaenssens E.M."/>
            <person name="Foster-Nyarko E."/>
            <person name="Jarju S."/>
            <person name="Secka A."/>
            <person name="Antonio M."/>
            <person name="Oren A."/>
            <person name="Chaudhuri R.R."/>
            <person name="La Ragione R."/>
            <person name="Hildebrand F."/>
            <person name="Pallen M.J."/>
        </authorList>
    </citation>
    <scope>NUCLEOTIDE SEQUENCE</scope>
    <source>
        <strain evidence="17">17073</strain>
    </source>
</reference>
<dbReference type="InterPro" id="IPR047196">
    <property type="entry name" value="YidC_ALB_C"/>
</dbReference>
<dbReference type="GO" id="GO:0005886">
    <property type="term" value="C:plasma membrane"/>
    <property type="evidence" value="ECO:0007669"/>
    <property type="project" value="UniProtKB-SubCell"/>
</dbReference>
<organism evidence="17 18">
    <name type="scientific">Candidatus Limisoma intestinavium</name>
    <dbReference type="NCBI Taxonomy" id="2840856"/>
    <lineage>
        <taxon>Bacteria</taxon>
        <taxon>Pseudomonadati</taxon>
        <taxon>Bacteroidota</taxon>
        <taxon>Bacteroidia</taxon>
        <taxon>Bacteroidales</taxon>
        <taxon>Candidatus Limisoma</taxon>
    </lineage>
</organism>
<dbReference type="PRINTS" id="PR00701">
    <property type="entry name" value="60KDINNERMP"/>
</dbReference>
<keyword evidence="5 13" id="KW-1003">Cell membrane</keyword>
<dbReference type="PANTHER" id="PTHR12428">
    <property type="entry name" value="OXA1"/>
    <property type="match status" value="1"/>
</dbReference>
<name>A0A9D1IJA3_9BACT</name>
<evidence type="ECO:0000256" key="14">
    <source>
        <dbReference type="SAM" id="Coils"/>
    </source>
</evidence>
<evidence type="ECO:0000313" key="18">
    <source>
        <dbReference type="Proteomes" id="UP000824076"/>
    </source>
</evidence>
<evidence type="ECO:0000256" key="9">
    <source>
        <dbReference type="ARBA" id="ARBA00023136"/>
    </source>
</evidence>
<keyword evidence="7 13" id="KW-0653">Protein transport</keyword>
<evidence type="ECO:0000256" key="11">
    <source>
        <dbReference type="ARBA" id="ARBA00033245"/>
    </source>
</evidence>
<evidence type="ECO:0000256" key="6">
    <source>
        <dbReference type="ARBA" id="ARBA00022692"/>
    </source>
</evidence>
<proteinExistence type="inferred from homology"/>
<dbReference type="HAMAP" id="MF_01810">
    <property type="entry name" value="YidC_type1"/>
    <property type="match status" value="1"/>
</dbReference>
<evidence type="ECO:0000256" key="1">
    <source>
        <dbReference type="ARBA" id="ARBA00004429"/>
    </source>
</evidence>
<dbReference type="GO" id="GO:0015031">
    <property type="term" value="P:protein transport"/>
    <property type="evidence" value="ECO:0007669"/>
    <property type="project" value="UniProtKB-KW"/>
</dbReference>
<evidence type="ECO:0000256" key="13">
    <source>
        <dbReference type="HAMAP-Rule" id="MF_01810"/>
    </source>
</evidence>
<dbReference type="CDD" id="cd19961">
    <property type="entry name" value="EcYidC-like_peri"/>
    <property type="match status" value="1"/>
</dbReference>